<dbReference type="AlphaFoldDB" id="A0AAW0SRF6"/>
<accession>A0AAW0SRF6</accession>
<feature type="region of interest" description="Disordered" evidence="1">
    <location>
        <begin position="102"/>
        <end position="144"/>
    </location>
</feature>
<dbReference type="Proteomes" id="UP001487740">
    <property type="component" value="Unassembled WGS sequence"/>
</dbReference>
<dbReference type="EMBL" id="JARAKH010000047">
    <property type="protein sequence ID" value="KAK8377905.1"/>
    <property type="molecule type" value="Genomic_DNA"/>
</dbReference>
<feature type="compositionally biased region" description="Pro residues" evidence="1">
    <location>
        <begin position="116"/>
        <end position="128"/>
    </location>
</feature>
<evidence type="ECO:0000313" key="2">
    <source>
        <dbReference type="EMBL" id="KAK8377905.1"/>
    </source>
</evidence>
<reference evidence="2 3" key="1">
    <citation type="submission" date="2023-03" db="EMBL/GenBank/DDBJ databases">
        <title>High-quality genome of Scylla paramamosain provides insights in environmental adaptation.</title>
        <authorList>
            <person name="Zhang L."/>
        </authorList>
    </citation>
    <scope>NUCLEOTIDE SEQUENCE [LARGE SCALE GENOMIC DNA]</scope>
    <source>
        <strain evidence="2">LZ_2023a</strain>
        <tissue evidence="2">Muscle</tissue>
    </source>
</reference>
<gene>
    <name evidence="2" type="ORF">O3P69_014086</name>
</gene>
<comment type="caution">
    <text evidence="2">The sequence shown here is derived from an EMBL/GenBank/DDBJ whole genome shotgun (WGS) entry which is preliminary data.</text>
</comment>
<sequence>MHQYHDASIFNTPLRIPRHFLQRCRVHGGRDESLESTFLCTWCPQLPPHVQQSHTFNTHRCIDPGEHPDHRHKARCTRPLMLVFASCLVTCSLWLRDPNEAHEQAAADGDIDPPHHAPPPSPQMPPRRSPTTTLSPQHGQRQPDLDCAARARNVQYCAAPRPR</sequence>
<protein>
    <submittedName>
        <fullName evidence="2">Uncharacterized protein</fullName>
    </submittedName>
</protein>
<evidence type="ECO:0000313" key="3">
    <source>
        <dbReference type="Proteomes" id="UP001487740"/>
    </source>
</evidence>
<keyword evidence="3" id="KW-1185">Reference proteome</keyword>
<proteinExistence type="predicted"/>
<name>A0AAW0SRF6_SCYPA</name>
<evidence type="ECO:0000256" key="1">
    <source>
        <dbReference type="SAM" id="MobiDB-lite"/>
    </source>
</evidence>
<organism evidence="2 3">
    <name type="scientific">Scylla paramamosain</name>
    <name type="common">Mud crab</name>
    <dbReference type="NCBI Taxonomy" id="85552"/>
    <lineage>
        <taxon>Eukaryota</taxon>
        <taxon>Metazoa</taxon>
        <taxon>Ecdysozoa</taxon>
        <taxon>Arthropoda</taxon>
        <taxon>Crustacea</taxon>
        <taxon>Multicrustacea</taxon>
        <taxon>Malacostraca</taxon>
        <taxon>Eumalacostraca</taxon>
        <taxon>Eucarida</taxon>
        <taxon>Decapoda</taxon>
        <taxon>Pleocyemata</taxon>
        <taxon>Brachyura</taxon>
        <taxon>Eubrachyura</taxon>
        <taxon>Portunoidea</taxon>
        <taxon>Portunidae</taxon>
        <taxon>Portuninae</taxon>
        <taxon>Scylla</taxon>
    </lineage>
</organism>